<keyword evidence="2" id="KW-1185">Reference proteome</keyword>
<dbReference type="OrthoDB" id="25999at10239"/>
<accession>A0A0K1Y6T1</accession>
<proteinExistence type="predicted"/>
<sequence>MMDELTRKEYAEVLRAMGVLPCGPTCHWRYGWCFDHNVSTGGGAEPWRP</sequence>
<protein>
    <submittedName>
        <fullName evidence="1">Uncharacterized protein</fullName>
    </submittedName>
</protein>
<evidence type="ECO:0000313" key="2">
    <source>
        <dbReference type="Proteomes" id="UP000201833"/>
    </source>
</evidence>
<dbReference type="RefSeq" id="YP_009215001.1">
    <property type="nucleotide sequence ID" value="NC_028968.1"/>
</dbReference>
<dbReference type="EMBL" id="KT270441">
    <property type="protein sequence ID" value="AKY02797.1"/>
    <property type="molecule type" value="Genomic_DNA"/>
</dbReference>
<dbReference type="GeneID" id="26641325"/>
<organism evidence="1 2">
    <name type="scientific">Mycobacterium phage BrownCNA</name>
    <dbReference type="NCBI Taxonomy" id="1698252"/>
    <lineage>
        <taxon>Viruses</taxon>
        <taxon>Duplodnaviria</taxon>
        <taxon>Heunggongvirae</taxon>
        <taxon>Uroviricota</taxon>
        <taxon>Caudoviricetes</taxon>
        <taxon>Bclasvirinae</taxon>
        <taxon>Coopervirus</taxon>
        <taxon>Coopervirus brownCNA</taxon>
    </lineage>
</organism>
<gene>
    <name evidence="1" type="ORF">SEA_BROWNCNA_84</name>
</gene>
<dbReference type="Proteomes" id="UP000201833">
    <property type="component" value="Segment"/>
</dbReference>
<dbReference type="KEGG" id="vg:26641325"/>
<name>A0A0K1Y6T1_9CAUD</name>
<evidence type="ECO:0000313" key="1">
    <source>
        <dbReference type="EMBL" id="AKY02797.1"/>
    </source>
</evidence>
<reference evidence="2" key="1">
    <citation type="submission" date="2015-07" db="EMBL/GenBank/DDBJ databases">
        <authorList>
            <person name="Peister A."/>
            <person name="Blumer L.S."/>
            <person name="Brown G.E."/>
            <person name="Attia A.B."/>
            <person name="Bradley K.A."/>
            <person name="Cerda N.J."/>
            <person name="Comeaux R.M."/>
            <person name="Delaney R."/>
            <person name="Fowler D.R."/>
            <person name="Garner J.A."/>
            <person name="McGary K.L."/>
            <person name="Moore J.H."/>
            <person name="Morris L.K."/>
            <person name="Powell E.M."/>
            <person name="Williams C.L."/>
            <person name="Williams R.L."/>
            <person name="Wilson J.B."/>
            <person name="Witherspoon E.J."/>
            <person name="Bolles M.R."/>
            <person name="Garrick M."/>
            <person name="Lowe A.R."/>
            <person name="Delesalle V.A."/>
            <person name="Bradley K.W."/>
            <person name="Asai D.J."/>
            <person name="Bowman C.A."/>
            <person name="Russell D.A."/>
            <person name="Pope W.H."/>
            <person name="Jacobs-Sera D."/>
            <person name="Hendrix R.W."/>
            <person name="Hatfull G.F."/>
        </authorList>
    </citation>
    <scope>NUCLEOTIDE SEQUENCE [LARGE SCALE GENOMIC DNA]</scope>
</reference>